<evidence type="ECO:0000313" key="2">
    <source>
        <dbReference type="EMBL" id="QJB00728.1"/>
    </source>
</evidence>
<accession>A0A6M3MAX6</accession>
<dbReference type="EMBL" id="MT143887">
    <property type="protein sequence ID" value="QJB04644.1"/>
    <property type="molecule type" value="Genomic_DNA"/>
</dbReference>
<evidence type="ECO:0000313" key="3">
    <source>
        <dbReference type="EMBL" id="QJB04644.1"/>
    </source>
</evidence>
<gene>
    <name evidence="2" type="ORF">MM171A00291_0036</name>
    <name evidence="3" type="ORF">MM171B00223_0021</name>
</gene>
<organism evidence="3">
    <name type="scientific">viral metagenome</name>
    <dbReference type="NCBI Taxonomy" id="1070528"/>
    <lineage>
        <taxon>unclassified sequences</taxon>
        <taxon>metagenomes</taxon>
        <taxon>organismal metagenomes</taxon>
    </lineage>
</organism>
<evidence type="ECO:0000256" key="1">
    <source>
        <dbReference type="SAM" id="MobiDB-lite"/>
    </source>
</evidence>
<name>A0A6M3MAX6_9ZZZZ</name>
<sequence length="191" mass="21278">MAIIAPKPKEGGDFAPVPPGTHQAVCQSVHDLGIQETTFQGETKRAHKIVIVWEINERIKDGKFVGERFVVSKRYTLSLHEKSTLRKDLVSWRGRDFTEEELGTFDLEKLVGVNCLLSIAQNEKDGKKYTNVASIMGAAKGTEKLIPELAKEHSFKWIDEIKAKAIAPPPVEMDTSDIPEPPVGNEEEVPF</sequence>
<protein>
    <submittedName>
        <fullName evidence="3">Uncharacterized protein</fullName>
    </submittedName>
</protein>
<dbReference type="NCBIfam" id="NF046043">
    <property type="entry name" value="rep_init_NGO0469"/>
    <property type="match status" value="1"/>
</dbReference>
<feature type="region of interest" description="Disordered" evidence="1">
    <location>
        <begin position="169"/>
        <end position="191"/>
    </location>
</feature>
<dbReference type="AlphaFoldDB" id="A0A6M3MAX6"/>
<dbReference type="InterPro" id="IPR059222">
    <property type="entry name" value="NGO0469-like"/>
</dbReference>
<dbReference type="EMBL" id="MT143699">
    <property type="protein sequence ID" value="QJB00728.1"/>
    <property type="molecule type" value="Genomic_DNA"/>
</dbReference>
<reference evidence="3" key="1">
    <citation type="submission" date="2020-03" db="EMBL/GenBank/DDBJ databases">
        <title>The deep terrestrial virosphere.</title>
        <authorList>
            <person name="Holmfeldt K."/>
            <person name="Nilsson E."/>
            <person name="Simone D."/>
            <person name="Lopez-Fernandez M."/>
            <person name="Wu X."/>
            <person name="de Brujin I."/>
            <person name="Lundin D."/>
            <person name="Andersson A."/>
            <person name="Bertilsson S."/>
            <person name="Dopson M."/>
        </authorList>
    </citation>
    <scope>NUCLEOTIDE SEQUENCE</scope>
    <source>
        <strain evidence="2">MM171A00291</strain>
        <strain evidence="3">MM171B00223</strain>
    </source>
</reference>
<proteinExistence type="predicted"/>